<dbReference type="RefSeq" id="WP_262843332.1">
    <property type="nucleotide sequence ID" value="NZ_JANZYP010000017.1"/>
</dbReference>
<dbReference type="GO" id="GO:0005524">
    <property type="term" value="F:ATP binding"/>
    <property type="evidence" value="ECO:0007669"/>
    <property type="project" value="UniProtKB-KW"/>
</dbReference>
<keyword evidence="2" id="KW-0813">Transport</keyword>
<organism evidence="6 7">
    <name type="scientific">Sphaerisporangium corydalis</name>
    <dbReference type="NCBI Taxonomy" id="1441875"/>
    <lineage>
        <taxon>Bacteria</taxon>
        <taxon>Bacillati</taxon>
        <taxon>Actinomycetota</taxon>
        <taxon>Actinomycetes</taxon>
        <taxon>Streptosporangiales</taxon>
        <taxon>Streptosporangiaceae</taxon>
        <taxon>Sphaerisporangium</taxon>
    </lineage>
</organism>
<evidence type="ECO:0000259" key="5">
    <source>
        <dbReference type="PROSITE" id="PS50893"/>
    </source>
</evidence>
<proteinExistence type="inferred from homology"/>
<dbReference type="Pfam" id="PF00005">
    <property type="entry name" value="ABC_tran"/>
    <property type="match status" value="1"/>
</dbReference>
<dbReference type="Proteomes" id="UP001595891">
    <property type="component" value="Unassembled WGS sequence"/>
</dbReference>
<dbReference type="PROSITE" id="PS00211">
    <property type="entry name" value="ABC_TRANSPORTER_1"/>
    <property type="match status" value="1"/>
</dbReference>
<comment type="similarity">
    <text evidence="1">Belongs to the ABC transporter superfamily.</text>
</comment>
<dbReference type="EMBL" id="JBHSFN010000012">
    <property type="protein sequence ID" value="MFC4588450.1"/>
    <property type="molecule type" value="Genomic_DNA"/>
</dbReference>
<keyword evidence="7" id="KW-1185">Reference proteome</keyword>
<dbReference type="SUPFAM" id="SSF52540">
    <property type="entry name" value="P-loop containing nucleoside triphosphate hydrolases"/>
    <property type="match status" value="1"/>
</dbReference>
<dbReference type="InterPro" id="IPR003593">
    <property type="entry name" value="AAA+_ATPase"/>
</dbReference>
<gene>
    <name evidence="6" type="ORF">ACFO8L_20345</name>
</gene>
<protein>
    <submittedName>
        <fullName evidence="6">ABC transporter ATP-binding protein</fullName>
    </submittedName>
</protein>
<dbReference type="PANTHER" id="PTHR43335">
    <property type="entry name" value="ABC TRANSPORTER, ATP-BINDING PROTEIN"/>
    <property type="match status" value="1"/>
</dbReference>
<dbReference type="InterPro" id="IPR017871">
    <property type="entry name" value="ABC_transporter-like_CS"/>
</dbReference>
<accession>A0ABV9EFV0</accession>
<evidence type="ECO:0000256" key="4">
    <source>
        <dbReference type="ARBA" id="ARBA00022840"/>
    </source>
</evidence>
<dbReference type="PANTHER" id="PTHR43335:SF4">
    <property type="entry name" value="ABC TRANSPORTER, ATP-BINDING PROTEIN"/>
    <property type="match status" value="1"/>
</dbReference>
<dbReference type="PROSITE" id="PS50893">
    <property type="entry name" value="ABC_TRANSPORTER_2"/>
    <property type="match status" value="1"/>
</dbReference>
<dbReference type="Gene3D" id="3.40.50.300">
    <property type="entry name" value="P-loop containing nucleotide triphosphate hydrolases"/>
    <property type="match status" value="1"/>
</dbReference>
<dbReference type="InterPro" id="IPR003439">
    <property type="entry name" value="ABC_transporter-like_ATP-bd"/>
</dbReference>
<keyword evidence="4 6" id="KW-0067">ATP-binding</keyword>
<evidence type="ECO:0000256" key="1">
    <source>
        <dbReference type="ARBA" id="ARBA00005417"/>
    </source>
</evidence>
<reference evidence="7" key="1">
    <citation type="journal article" date="2019" name="Int. J. Syst. Evol. Microbiol.">
        <title>The Global Catalogue of Microorganisms (GCM) 10K type strain sequencing project: providing services to taxonomists for standard genome sequencing and annotation.</title>
        <authorList>
            <consortium name="The Broad Institute Genomics Platform"/>
            <consortium name="The Broad Institute Genome Sequencing Center for Infectious Disease"/>
            <person name="Wu L."/>
            <person name="Ma J."/>
        </authorList>
    </citation>
    <scope>NUCLEOTIDE SEQUENCE [LARGE SCALE GENOMIC DNA]</scope>
    <source>
        <strain evidence="7">CCUG 49560</strain>
    </source>
</reference>
<feature type="domain" description="ABC transporter" evidence="5">
    <location>
        <begin position="6"/>
        <end position="231"/>
    </location>
</feature>
<evidence type="ECO:0000256" key="3">
    <source>
        <dbReference type="ARBA" id="ARBA00022741"/>
    </source>
</evidence>
<dbReference type="InterPro" id="IPR027417">
    <property type="entry name" value="P-loop_NTPase"/>
</dbReference>
<keyword evidence="3" id="KW-0547">Nucleotide-binding</keyword>
<dbReference type="SMART" id="SM00382">
    <property type="entry name" value="AAA"/>
    <property type="match status" value="1"/>
</dbReference>
<sequence length="253" mass="26610">MTDACVVVNGLRKRFGPTIALDGMSFGVRPGLVTGFAGPNGAGKSTTMRVILGLDAADEGTALIGGRPYRDLRRPLCQVGSLLDASALQPGRTARDHLMWLARSQGLGARRVDAVIEQVGLRTAARRRAGGLSLGMRQRLGIAAALLGDPPVLIMDEPFNGMDPEGIIWIRALLRSLAAEGRAVLVSSHLMSELQDTADHVVVAGRGRVIADASVARLLETASGRRATLEEAYLELTRDAAGFRAAGAPEAAL</sequence>
<evidence type="ECO:0000256" key="2">
    <source>
        <dbReference type="ARBA" id="ARBA00022448"/>
    </source>
</evidence>
<evidence type="ECO:0000313" key="7">
    <source>
        <dbReference type="Proteomes" id="UP001595891"/>
    </source>
</evidence>
<evidence type="ECO:0000313" key="6">
    <source>
        <dbReference type="EMBL" id="MFC4588450.1"/>
    </source>
</evidence>
<name>A0ABV9EFV0_9ACTN</name>
<comment type="caution">
    <text evidence="6">The sequence shown here is derived from an EMBL/GenBank/DDBJ whole genome shotgun (WGS) entry which is preliminary data.</text>
</comment>